<feature type="compositionally biased region" description="Basic and acidic residues" evidence="2">
    <location>
        <begin position="33"/>
        <end position="49"/>
    </location>
</feature>
<sequence>MYSDDDQRSFSLVSISGIETIQDLTEQDTDEFELIHRDQHAESSRESTSSKDSTSVPPDLHAHEFEHGRQYHSYKSGRYPLPNDIGEQDREEIAHALMLQLMDGKLFLSDIGESPQKIIDIGTGTGTWAIDVADLYPSASVVGTDLSPIQPRWMPINARMFVEDCEDPEWMHGCGFDLVHLRGVAGVLLDLDAVVANAYCNIVNGGWIEFQEFDPLVICDDGTMEEDDKVREFGDICARGIREYGCPAYGKQDLRRTLEHAGFQRIQVVTKQVPISAWSPDKKLKIVGSLMKANILEALDGFAAKPLAALGMSVKERRDLVADVRESLDDNWVHRYINCHFCYGQKDEQKEEMEETDSDSGP</sequence>
<proteinExistence type="inferred from homology"/>
<evidence type="ECO:0000313" key="4">
    <source>
        <dbReference type="Proteomes" id="UP000717696"/>
    </source>
</evidence>
<comment type="similarity">
    <text evidence="1">Belongs to the methyltransferase superfamily. LaeA methyltransferase family.</text>
</comment>
<dbReference type="PANTHER" id="PTHR43591:SF10">
    <property type="entry name" value="ABC TRANSMEMBRANE TYPE-1 DOMAIN-CONTAINING PROTEIN-RELATED"/>
    <property type="match status" value="1"/>
</dbReference>
<keyword evidence="3" id="KW-0808">Transferase</keyword>
<dbReference type="Gene3D" id="3.40.50.150">
    <property type="entry name" value="Vaccinia Virus protein VP39"/>
    <property type="match status" value="1"/>
</dbReference>
<evidence type="ECO:0000313" key="3">
    <source>
        <dbReference type="EMBL" id="KAH7155378.1"/>
    </source>
</evidence>
<evidence type="ECO:0000256" key="2">
    <source>
        <dbReference type="SAM" id="MobiDB-lite"/>
    </source>
</evidence>
<reference evidence="3" key="1">
    <citation type="journal article" date="2021" name="Nat. Commun.">
        <title>Genetic determinants of endophytism in the Arabidopsis root mycobiome.</title>
        <authorList>
            <person name="Mesny F."/>
            <person name="Miyauchi S."/>
            <person name="Thiergart T."/>
            <person name="Pickel B."/>
            <person name="Atanasova L."/>
            <person name="Karlsson M."/>
            <person name="Huettel B."/>
            <person name="Barry K.W."/>
            <person name="Haridas S."/>
            <person name="Chen C."/>
            <person name="Bauer D."/>
            <person name="Andreopoulos W."/>
            <person name="Pangilinan J."/>
            <person name="LaButti K."/>
            <person name="Riley R."/>
            <person name="Lipzen A."/>
            <person name="Clum A."/>
            <person name="Drula E."/>
            <person name="Henrissat B."/>
            <person name="Kohler A."/>
            <person name="Grigoriev I.V."/>
            <person name="Martin F.M."/>
            <person name="Hacquard S."/>
        </authorList>
    </citation>
    <scope>NUCLEOTIDE SEQUENCE</scope>
    <source>
        <strain evidence="3">MPI-CAGE-AT-0021</strain>
    </source>
</reference>
<organism evidence="3 4">
    <name type="scientific">Dactylonectria estremocensis</name>
    <dbReference type="NCBI Taxonomy" id="1079267"/>
    <lineage>
        <taxon>Eukaryota</taxon>
        <taxon>Fungi</taxon>
        <taxon>Dikarya</taxon>
        <taxon>Ascomycota</taxon>
        <taxon>Pezizomycotina</taxon>
        <taxon>Sordariomycetes</taxon>
        <taxon>Hypocreomycetidae</taxon>
        <taxon>Hypocreales</taxon>
        <taxon>Nectriaceae</taxon>
        <taxon>Dactylonectria</taxon>
    </lineage>
</organism>
<name>A0A9P9F4H7_9HYPO</name>
<gene>
    <name evidence="3" type="ORF">B0J13DRAFT_224202</name>
</gene>
<comment type="caution">
    <text evidence="3">The sequence shown here is derived from an EMBL/GenBank/DDBJ whole genome shotgun (WGS) entry which is preliminary data.</text>
</comment>
<dbReference type="Proteomes" id="UP000717696">
    <property type="component" value="Unassembled WGS sequence"/>
</dbReference>
<dbReference type="OrthoDB" id="2013972at2759"/>
<dbReference type="GO" id="GO:0032259">
    <property type="term" value="P:methylation"/>
    <property type="evidence" value="ECO:0007669"/>
    <property type="project" value="UniProtKB-KW"/>
</dbReference>
<dbReference type="EMBL" id="JAGMUU010000004">
    <property type="protein sequence ID" value="KAH7155378.1"/>
    <property type="molecule type" value="Genomic_DNA"/>
</dbReference>
<protein>
    <submittedName>
        <fullName evidence="3">S-adenosyl-L-methionine-dependent methyltransferase</fullName>
    </submittedName>
</protein>
<dbReference type="InterPro" id="IPR029063">
    <property type="entry name" value="SAM-dependent_MTases_sf"/>
</dbReference>
<dbReference type="CDD" id="cd02440">
    <property type="entry name" value="AdoMet_MTases"/>
    <property type="match status" value="1"/>
</dbReference>
<feature type="region of interest" description="Disordered" evidence="2">
    <location>
        <begin position="29"/>
        <end position="67"/>
    </location>
</feature>
<evidence type="ECO:0000256" key="1">
    <source>
        <dbReference type="ARBA" id="ARBA00038158"/>
    </source>
</evidence>
<accession>A0A9P9F4H7</accession>
<keyword evidence="4" id="KW-1185">Reference proteome</keyword>
<dbReference type="AlphaFoldDB" id="A0A9P9F4H7"/>
<dbReference type="GO" id="GO:0008168">
    <property type="term" value="F:methyltransferase activity"/>
    <property type="evidence" value="ECO:0007669"/>
    <property type="project" value="UniProtKB-KW"/>
</dbReference>
<dbReference type="Pfam" id="PF13489">
    <property type="entry name" value="Methyltransf_23"/>
    <property type="match status" value="1"/>
</dbReference>
<dbReference type="SUPFAM" id="SSF53335">
    <property type="entry name" value="S-adenosyl-L-methionine-dependent methyltransferases"/>
    <property type="match status" value="1"/>
</dbReference>
<keyword evidence="3" id="KW-0489">Methyltransferase</keyword>
<dbReference type="PANTHER" id="PTHR43591">
    <property type="entry name" value="METHYLTRANSFERASE"/>
    <property type="match status" value="1"/>
</dbReference>